<dbReference type="PROSITE" id="PS51737">
    <property type="entry name" value="RECOMBINASE_DNA_BIND"/>
    <property type="match status" value="1"/>
</dbReference>
<dbReference type="SMART" id="SM00857">
    <property type="entry name" value="Resolvase"/>
    <property type="match status" value="1"/>
</dbReference>
<dbReference type="PANTHER" id="PTHR30461">
    <property type="entry name" value="DNA-INVERTASE FROM LAMBDOID PROPHAGE"/>
    <property type="match status" value="1"/>
</dbReference>
<evidence type="ECO:0000313" key="4">
    <source>
        <dbReference type="Proteomes" id="UP000318102"/>
    </source>
</evidence>
<dbReference type="InterPro" id="IPR011109">
    <property type="entry name" value="DNA_bind_recombinase_dom"/>
</dbReference>
<keyword evidence="4" id="KW-1185">Reference proteome</keyword>
<dbReference type="Pfam" id="PF07508">
    <property type="entry name" value="Recombinase"/>
    <property type="match status" value="1"/>
</dbReference>
<proteinExistence type="predicted"/>
<evidence type="ECO:0000259" key="2">
    <source>
        <dbReference type="PROSITE" id="PS51737"/>
    </source>
</evidence>
<dbReference type="InterPro" id="IPR036162">
    <property type="entry name" value="Resolvase-like_N_sf"/>
</dbReference>
<dbReference type="OrthoDB" id="65783at2"/>
<dbReference type="SUPFAM" id="SSF53041">
    <property type="entry name" value="Resolvase-like"/>
    <property type="match status" value="1"/>
</dbReference>
<evidence type="ECO:0000313" key="3">
    <source>
        <dbReference type="EMBL" id="TVX92275.1"/>
    </source>
</evidence>
<dbReference type="CDD" id="cd00338">
    <property type="entry name" value="Ser_Recombinase"/>
    <property type="match status" value="1"/>
</dbReference>
<sequence length="551" mass="63332">MVVTFNTLSEFGVTAIINYLRKSRQDEELERKTGEDALKAQGDLMDRVLIPIGIPYKQVKELKSGDKIDTRPVFQGVIASLRNGEYQAIAVKEISRMGRGSYKDMGLIYELIKDMRIFIITPYKVYDPKNPADLRQIRFELFLSREEFETTSERLMGGRVSNALAGLWVSGAAPYGFVYNPSTRKLEIKEDEAEVIRAIFDLYVNGVPGKDGKLRDVSFRALATYIKNHTPYRTPMGKREWHPQQLKQLLTKERFIGTMKFRTTQTIDGKVVERPEDEHIIVPNAVPAIVDRDTWDRAQEKIKNTGNKPRTKMDFSPCELASIAVCIKCGRKMVRQYSVQNYTSRVTGEVTQYHKEFLWCTQSGCTFVKYREVEANLLHYLKELVDLDNDLLQELVIATVNKKPTEAISPEEILRQIEQQEETLKNRLDFICEQFELQRYTPEMFDERTAIITNELAQLSEMRTAVLAKERTAPAEVDVTTVKMNVGTLLEAYENCEDKTDKNTILRKIFDKVVIEINQKGRGRIPAKFTIYPILKFDLLSPNYLGLSVNS</sequence>
<reference evidence="3 4" key="1">
    <citation type="submission" date="2019-07" db="EMBL/GenBank/DDBJ databases">
        <authorList>
            <person name="Kim J."/>
        </authorList>
    </citation>
    <scope>NUCLEOTIDE SEQUENCE [LARGE SCALE GENOMIC DNA]</scope>
    <source>
        <strain evidence="3 4">N4</strain>
    </source>
</reference>
<dbReference type="GO" id="GO:0003677">
    <property type="term" value="F:DNA binding"/>
    <property type="evidence" value="ECO:0007669"/>
    <property type="project" value="InterPro"/>
</dbReference>
<dbReference type="RefSeq" id="WP_144987579.1">
    <property type="nucleotide sequence ID" value="NZ_VNJK01000001.1"/>
</dbReference>
<dbReference type="InterPro" id="IPR050639">
    <property type="entry name" value="SSR_resolvase"/>
</dbReference>
<comment type="caution">
    <text evidence="3">The sequence shown here is derived from an EMBL/GenBank/DDBJ whole genome shotgun (WGS) entry which is preliminary data.</text>
</comment>
<organism evidence="3 4">
    <name type="scientific">Paenibacillus agilis</name>
    <dbReference type="NCBI Taxonomy" id="3020863"/>
    <lineage>
        <taxon>Bacteria</taxon>
        <taxon>Bacillati</taxon>
        <taxon>Bacillota</taxon>
        <taxon>Bacilli</taxon>
        <taxon>Bacillales</taxon>
        <taxon>Paenibacillaceae</taxon>
        <taxon>Paenibacillus</taxon>
    </lineage>
</organism>
<dbReference type="Proteomes" id="UP000318102">
    <property type="component" value="Unassembled WGS sequence"/>
</dbReference>
<feature type="domain" description="Resolvase/invertase-type recombinase catalytic" evidence="1">
    <location>
        <begin position="15"/>
        <end position="166"/>
    </location>
</feature>
<gene>
    <name evidence="3" type="ORF">FPZ44_03870</name>
</gene>
<evidence type="ECO:0000259" key="1">
    <source>
        <dbReference type="PROSITE" id="PS51736"/>
    </source>
</evidence>
<dbReference type="AlphaFoldDB" id="A0A559IXB7"/>
<dbReference type="GO" id="GO:0000150">
    <property type="term" value="F:DNA strand exchange activity"/>
    <property type="evidence" value="ECO:0007669"/>
    <property type="project" value="InterPro"/>
</dbReference>
<protein>
    <submittedName>
        <fullName evidence="3">Recombinase family protein</fullName>
    </submittedName>
</protein>
<feature type="domain" description="Recombinase" evidence="2">
    <location>
        <begin position="174"/>
        <end position="308"/>
    </location>
</feature>
<dbReference type="EMBL" id="VNJK01000001">
    <property type="protein sequence ID" value="TVX92275.1"/>
    <property type="molecule type" value="Genomic_DNA"/>
</dbReference>
<dbReference type="InterPro" id="IPR038109">
    <property type="entry name" value="DNA_bind_recomb_sf"/>
</dbReference>
<dbReference type="Gene3D" id="3.40.50.1390">
    <property type="entry name" value="Resolvase, N-terminal catalytic domain"/>
    <property type="match status" value="1"/>
</dbReference>
<dbReference type="PROSITE" id="PS51736">
    <property type="entry name" value="RECOMBINASES_3"/>
    <property type="match status" value="1"/>
</dbReference>
<dbReference type="PANTHER" id="PTHR30461:SF23">
    <property type="entry name" value="DNA RECOMBINASE-RELATED"/>
    <property type="match status" value="1"/>
</dbReference>
<accession>A0A559IXB7</accession>
<name>A0A559IXB7_9BACL</name>
<dbReference type="InterPro" id="IPR006119">
    <property type="entry name" value="Resolv_N"/>
</dbReference>
<dbReference type="Pfam" id="PF00239">
    <property type="entry name" value="Resolvase"/>
    <property type="match status" value="1"/>
</dbReference>
<dbReference type="Gene3D" id="3.90.1750.20">
    <property type="entry name" value="Putative Large Serine Recombinase, Chain B, Domain 2"/>
    <property type="match status" value="1"/>
</dbReference>